<dbReference type="InParanoid" id="H0EV93"/>
<dbReference type="HOGENOM" id="CLU_595881_0_0_1"/>
<sequence>MDWVEALFSRLGFENADGRLSGQEHRGRFPHTLFLQPQATVSEENPNDQKETMLFMPYLHFETNQGRIGLSNALSRMARSLTEKNMGDNPLSLSPQNDAASTVEDFAENDPSDDDSDDDLIKGPTEKKFEQYKEKFKQFRRLIKHYQKTTLDSVSQTYGYGSSEKADRHSRIFAKLGVGWDDEDDFVETKAISLSNKSKKDKRKEKYKAKKRKMMKKAQLYINEEVELLVEIQDIRDELRIIEMVLEDQYTVLADVENETQQPKSLTHISRAKFPPVDGKPVDSHVKFNRRSIEHMVLGARDVYNAIYHLIDLKQKQANITEARYARREANSAAKEGRLPLSFMTSFFSLDIVEFPKDPVTQEKDLPLRWVAKYISIALPSIALAMAIGPMAGFAKKLGRAVRYWAANILGVIGGLIVLVLLTAIAIALIPVAVGLLSSSSRRPLIWRMRREMKDLRSE</sequence>
<dbReference type="AlphaFoldDB" id="H0EV93"/>
<proteinExistence type="predicted"/>
<feature type="transmembrane region" description="Helical" evidence="2">
    <location>
        <begin position="405"/>
        <end position="438"/>
    </location>
</feature>
<feature type="region of interest" description="Disordered" evidence="1">
    <location>
        <begin position="84"/>
        <end position="124"/>
    </location>
</feature>
<accession>H0EV93</accession>
<organism evidence="3 4">
    <name type="scientific">Glarea lozoyensis (strain ATCC 74030 / MF5533)</name>
    <dbReference type="NCBI Taxonomy" id="1104152"/>
    <lineage>
        <taxon>Eukaryota</taxon>
        <taxon>Fungi</taxon>
        <taxon>Dikarya</taxon>
        <taxon>Ascomycota</taxon>
        <taxon>Pezizomycotina</taxon>
        <taxon>Leotiomycetes</taxon>
        <taxon>Helotiales</taxon>
        <taxon>Helotiaceae</taxon>
        <taxon>Glarea</taxon>
    </lineage>
</organism>
<gene>
    <name evidence="3" type="ORF">M7I_6688</name>
</gene>
<evidence type="ECO:0000313" key="3">
    <source>
        <dbReference type="EMBL" id="EHK97535.1"/>
    </source>
</evidence>
<comment type="caution">
    <text evidence="3">The sequence shown here is derived from an EMBL/GenBank/DDBJ whole genome shotgun (WGS) entry which is preliminary data.</text>
</comment>
<name>H0EV93_GLAL7</name>
<feature type="compositionally biased region" description="Polar residues" evidence="1">
    <location>
        <begin position="91"/>
        <end position="100"/>
    </location>
</feature>
<keyword evidence="4" id="KW-1185">Reference proteome</keyword>
<reference evidence="3 4" key="1">
    <citation type="journal article" date="2012" name="Eukaryot. Cell">
        <title>Genome sequence of the fungus Glarea lozoyensis: the first genome sequence of a species from the Helotiaceae family.</title>
        <authorList>
            <person name="Youssar L."/>
            <person name="Gruening B.A."/>
            <person name="Erxleben A."/>
            <person name="Guenther S."/>
            <person name="Huettel W."/>
        </authorList>
    </citation>
    <scope>NUCLEOTIDE SEQUENCE [LARGE SCALE GENOMIC DNA]</scope>
    <source>
        <strain evidence="4">ATCC 74030 / MF5533</strain>
    </source>
</reference>
<dbReference type="Proteomes" id="UP000005446">
    <property type="component" value="Unassembled WGS sequence"/>
</dbReference>
<evidence type="ECO:0000256" key="2">
    <source>
        <dbReference type="SAM" id="Phobius"/>
    </source>
</evidence>
<feature type="transmembrane region" description="Helical" evidence="2">
    <location>
        <begin position="374"/>
        <end position="393"/>
    </location>
</feature>
<dbReference type="OrthoDB" id="341259at2759"/>
<protein>
    <submittedName>
        <fullName evidence="3">Uncharacterized protein</fullName>
    </submittedName>
</protein>
<keyword evidence="2" id="KW-0472">Membrane</keyword>
<feature type="compositionally biased region" description="Acidic residues" evidence="1">
    <location>
        <begin position="105"/>
        <end position="118"/>
    </location>
</feature>
<evidence type="ECO:0000256" key="1">
    <source>
        <dbReference type="SAM" id="MobiDB-lite"/>
    </source>
</evidence>
<evidence type="ECO:0000313" key="4">
    <source>
        <dbReference type="Proteomes" id="UP000005446"/>
    </source>
</evidence>
<keyword evidence="2" id="KW-1133">Transmembrane helix</keyword>
<keyword evidence="2" id="KW-0812">Transmembrane</keyword>
<dbReference type="EMBL" id="AGUE01000189">
    <property type="protein sequence ID" value="EHK97535.1"/>
    <property type="molecule type" value="Genomic_DNA"/>
</dbReference>